<dbReference type="AlphaFoldDB" id="A0A0D2NDY1"/>
<sequence>MAGYFREPHLDEVVAIWEALSWLRSMGIDHEVVESDCKEAIIALNTPAEHNSEFGAMIRDYLRIKAKFQGIVLCWVRQCK</sequence>
<accession>A0A0D2NDY1</accession>
<evidence type="ECO:0000259" key="1">
    <source>
        <dbReference type="Pfam" id="PF13456"/>
    </source>
</evidence>
<name>A0A0D2NDY1_GOSRA</name>
<dbReference type="InterPro" id="IPR002156">
    <property type="entry name" value="RNaseH_domain"/>
</dbReference>
<dbReference type="Proteomes" id="UP000032304">
    <property type="component" value="Chromosome 5"/>
</dbReference>
<protein>
    <recommendedName>
        <fullName evidence="1">RNase H type-1 domain-containing protein</fullName>
    </recommendedName>
</protein>
<dbReference type="GO" id="GO:0004523">
    <property type="term" value="F:RNA-DNA hybrid ribonuclease activity"/>
    <property type="evidence" value="ECO:0007669"/>
    <property type="project" value="InterPro"/>
</dbReference>
<dbReference type="Pfam" id="PF13456">
    <property type="entry name" value="RVT_3"/>
    <property type="match status" value="1"/>
</dbReference>
<feature type="domain" description="RNase H type-1" evidence="1">
    <location>
        <begin position="11"/>
        <end position="77"/>
    </location>
</feature>
<dbReference type="Gramene" id="KJB30867">
    <property type="protein sequence ID" value="KJB30867"/>
    <property type="gene ID" value="B456_005G164800"/>
</dbReference>
<dbReference type="GO" id="GO:0003676">
    <property type="term" value="F:nucleic acid binding"/>
    <property type="evidence" value="ECO:0007669"/>
    <property type="project" value="InterPro"/>
</dbReference>
<keyword evidence="3" id="KW-1185">Reference proteome</keyword>
<dbReference type="EMBL" id="CM001744">
    <property type="protein sequence ID" value="KJB30867.1"/>
    <property type="molecule type" value="Genomic_DNA"/>
</dbReference>
<proteinExistence type="predicted"/>
<evidence type="ECO:0000313" key="3">
    <source>
        <dbReference type="Proteomes" id="UP000032304"/>
    </source>
</evidence>
<evidence type="ECO:0000313" key="2">
    <source>
        <dbReference type="EMBL" id="KJB30867.1"/>
    </source>
</evidence>
<gene>
    <name evidence="2" type="ORF">B456_005G164800</name>
</gene>
<organism evidence="2 3">
    <name type="scientific">Gossypium raimondii</name>
    <name type="common">Peruvian cotton</name>
    <name type="synonym">Gossypium klotzschianum subsp. raimondii</name>
    <dbReference type="NCBI Taxonomy" id="29730"/>
    <lineage>
        <taxon>Eukaryota</taxon>
        <taxon>Viridiplantae</taxon>
        <taxon>Streptophyta</taxon>
        <taxon>Embryophyta</taxon>
        <taxon>Tracheophyta</taxon>
        <taxon>Spermatophyta</taxon>
        <taxon>Magnoliopsida</taxon>
        <taxon>eudicotyledons</taxon>
        <taxon>Gunneridae</taxon>
        <taxon>Pentapetalae</taxon>
        <taxon>rosids</taxon>
        <taxon>malvids</taxon>
        <taxon>Malvales</taxon>
        <taxon>Malvaceae</taxon>
        <taxon>Malvoideae</taxon>
        <taxon>Gossypium</taxon>
    </lineage>
</organism>
<reference evidence="2 3" key="1">
    <citation type="journal article" date="2012" name="Nature">
        <title>Repeated polyploidization of Gossypium genomes and the evolution of spinnable cotton fibres.</title>
        <authorList>
            <person name="Paterson A.H."/>
            <person name="Wendel J.F."/>
            <person name="Gundlach H."/>
            <person name="Guo H."/>
            <person name="Jenkins J."/>
            <person name="Jin D."/>
            <person name="Llewellyn D."/>
            <person name="Showmaker K.C."/>
            <person name="Shu S."/>
            <person name="Udall J."/>
            <person name="Yoo M.J."/>
            <person name="Byers R."/>
            <person name="Chen W."/>
            <person name="Doron-Faigenboim A."/>
            <person name="Duke M.V."/>
            <person name="Gong L."/>
            <person name="Grimwood J."/>
            <person name="Grover C."/>
            <person name="Grupp K."/>
            <person name="Hu G."/>
            <person name="Lee T.H."/>
            <person name="Li J."/>
            <person name="Lin L."/>
            <person name="Liu T."/>
            <person name="Marler B.S."/>
            <person name="Page J.T."/>
            <person name="Roberts A.W."/>
            <person name="Romanel E."/>
            <person name="Sanders W.S."/>
            <person name="Szadkowski E."/>
            <person name="Tan X."/>
            <person name="Tang H."/>
            <person name="Xu C."/>
            <person name="Wang J."/>
            <person name="Wang Z."/>
            <person name="Zhang D."/>
            <person name="Zhang L."/>
            <person name="Ashrafi H."/>
            <person name="Bedon F."/>
            <person name="Bowers J.E."/>
            <person name="Brubaker C.L."/>
            <person name="Chee P.W."/>
            <person name="Das S."/>
            <person name="Gingle A.R."/>
            <person name="Haigler C.H."/>
            <person name="Harker D."/>
            <person name="Hoffmann L.V."/>
            <person name="Hovav R."/>
            <person name="Jones D.C."/>
            <person name="Lemke C."/>
            <person name="Mansoor S."/>
            <person name="ur Rahman M."/>
            <person name="Rainville L.N."/>
            <person name="Rambani A."/>
            <person name="Reddy U.K."/>
            <person name="Rong J.K."/>
            <person name="Saranga Y."/>
            <person name="Scheffler B.E."/>
            <person name="Scheffler J.A."/>
            <person name="Stelly D.M."/>
            <person name="Triplett B.A."/>
            <person name="Van Deynze A."/>
            <person name="Vaslin M.F."/>
            <person name="Waghmare V.N."/>
            <person name="Walford S.A."/>
            <person name="Wright R.J."/>
            <person name="Zaki E.A."/>
            <person name="Zhang T."/>
            <person name="Dennis E.S."/>
            <person name="Mayer K.F."/>
            <person name="Peterson D.G."/>
            <person name="Rokhsar D.S."/>
            <person name="Wang X."/>
            <person name="Schmutz J."/>
        </authorList>
    </citation>
    <scope>NUCLEOTIDE SEQUENCE [LARGE SCALE GENOMIC DNA]</scope>
</reference>